<evidence type="ECO:0000256" key="6">
    <source>
        <dbReference type="ARBA" id="ARBA00023065"/>
    </source>
</evidence>
<dbReference type="GO" id="GO:0005774">
    <property type="term" value="C:vacuolar membrane"/>
    <property type="evidence" value="ECO:0007669"/>
    <property type="project" value="UniProtKB-ARBA"/>
</dbReference>
<feature type="domain" description="Sodium/calcium exchanger membrane region" evidence="10">
    <location>
        <begin position="909"/>
        <end position="1059"/>
    </location>
</feature>
<dbReference type="FunFam" id="1.20.1420.30:FF:000017">
    <property type="entry name" value="Calcium permease family membrane transporter"/>
    <property type="match status" value="1"/>
</dbReference>
<feature type="transmembrane region" description="Helical" evidence="9">
    <location>
        <begin position="1018"/>
        <end position="1035"/>
    </location>
</feature>
<dbReference type="PANTHER" id="PTHR31503:SF10">
    <property type="entry name" value="VNX1 PROTEIN"/>
    <property type="match status" value="1"/>
</dbReference>
<evidence type="ECO:0000256" key="3">
    <source>
        <dbReference type="ARBA" id="ARBA00022448"/>
    </source>
</evidence>
<feature type="domain" description="Sodium/calcium exchanger membrane region" evidence="10">
    <location>
        <begin position="524"/>
        <end position="702"/>
    </location>
</feature>
<accession>A0A5J5EQ19</accession>
<feature type="transmembrane region" description="Helical" evidence="9">
    <location>
        <begin position="621"/>
        <end position="641"/>
    </location>
</feature>
<dbReference type="InterPro" id="IPR004837">
    <property type="entry name" value="NaCa_Exmemb"/>
</dbReference>
<feature type="compositionally biased region" description="Polar residues" evidence="8">
    <location>
        <begin position="118"/>
        <end position="127"/>
    </location>
</feature>
<sequence>MSRNDGAEDPYSSSAASGQSTGTVRRVGETESGPVPSSVESTNTFNTARERTGQEHSSLLSRTSSRSSLRDIVVPPDRKPRRPANVRRISSTAQPHKGQEFSAEDQPDEIEEDHRARTVSSGGSTAYSGMRRRSQILRRRTTQSALPNVQDEFDEESSDPESSAVPHSSEQPDAEVEEGTMRGESYEPSDAGSANSFTLKDRQQAINQTHPFGIRIWKPALYKKSRSVQRTAEGDIHSAPGGSVGSILFFVNILWVVLFGWWMSAISVLAGASCYFFFCSYSNRQYGRVFLGLAYYIFYPFGRFVELKQEEAYAEEDEGEGRSISEYEQWQAGDIEAGRTFFGPHTPRSIVGRRRDSMDTVSEAESLLGTGERTGLISGVTNGSERKTRFFGRGQWSFGRVLFYAWFYGIIAPMLLLVSGICWLLVFSIPMAKVTYLLLDHLRRHPLALSFHSDHTWSRRPGTPSSSILLCTYRAVGWKYYKYTVDGTNIFFINLLTVVVFVIVDYFVLRGMLHYSGVLASPATIFTLALISVIPLAYFIGQAVASISAQSSMGMGATINAFFSTIVEVYLYCVALQEGKGRLVEGSIMGSIFAGVVLMPGVSMCSGAIKRKTQRFNAKSAGVTSTMLLFAVIAAFAPTLFYQIYGTYELSCRSCSPTSDPYECRKCAFSQTPPTYRDEFYLRAIQPYTWISAIFLFLSYVVGSWFTLRTHAALIWQTGPTSHAQNPSTAQVGNPGADGSRAFARYHDGNTAQGYDPRTQASVQDSPLYKRVLGHSLNSVGLRHDGAMLSSQGGTVHRVPPRSAGDGLTPVLESPENGSRLGPANIPGLTNEENAHLVRGVAEVAAAAATAAVQDAQQSQSGRKAVAPSKPSLPTMQSALDEDVPVGAEAADATGGHDAPNWGRLKSSIILLGATILYAVIAEILVNTVDVVLENFEIDEKFLGFTLFALVPNTTEFLNAISFAMNGNIALSMEIGSAYALQVCLLQIPALVLFSAIYGPTLVSDDLISHTFSMIFPQWDLVTVILCVFMLSYVYSEGKSNYFKGTILLLSYFTVTMGFYFSSFAQSTFDDSRAVALGSGNKGTGYYLSHNQ</sequence>
<feature type="transmembrane region" description="Helical" evidence="9">
    <location>
        <begin position="592"/>
        <end position="609"/>
    </location>
</feature>
<feature type="region of interest" description="Disordered" evidence="8">
    <location>
        <begin position="1"/>
        <end position="194"/>
    </location>
</feature>
<feature type="region of interest" description="Disordered" evidence="8">
    <location>
        <begin position="854"/>
        <end position="877"/>
    </location>
</feature>
<dbReference type="OrthoDB" id="16982at2759"/>
<feature type="transmembrane region" description="Helical" evidence="9">
    <location>
        <begin position="515"/>
        <end position="540"/>
    </location>
</feature>
<dbReference type="AlphaFoldDB" id="A0A5J5EQ19"/>
<dbReference type="PANTHER" id="PTHR31503">
    <property type="entry name" value="VACUOLAR CALCIUM ION TRANSPORTER"/>
    <property type="match status" value="1"/>
</dbReference>
<dbReference type="GO" id="GO:0015369">
    <property type="term" value="F:calcium:proton antiporter activity"/>
    <property type="evidence" value="ECO:0007669"/>
    <property type="project" value="TreeGrafter"/>
</dbReference>
<feature type="transmembrane region" description="Helical" evidence="9">
    <location>
        <begin position="253"/>
        <end position="278"/>
    </location>
</feature>
<dbReference type="GO" id="GO:0012505">
    <property type="term" value="C:endomembrane system"/>
    <property type="evidence" value="ECO:0007669"/>
    <property type="project" value="UniProtKB-SubCell"/>
</dbReference>
<dbReference type="FunCoup" id="A0A5J5EQ19">
    <property type="interactions" value="16"/>
</dbReference>
<feature type="transmembrane region" description="Helical" evidence="9">
    <location>
        <begin position="552"/>
        <end position="572"/>
    </location>
</feature>
<dbReference type="EMBL" id="VXIS01000174">
    <property type="protein sequence ID" value="KAA8899032.1"/>
    <property type="molecule type" value="Genomic_DNA"/>
</dbReference>
<feature type="transmembrane region" description="Helical" evidence="9">
    <location>
        <begin position="285"/>
        <end position="302"/>
    </location>
</feature>
<comment type="subcellular location">
    <subcellularLocation>
        <location evidence="1">Endomembrane system</location>
        <topology evidence="1">Multi-pass membrane protein</topology>
    </subcellularLocation>
</comment>
<dbReference type="Proteomes" id="UP000326924">
    <property type="component" value="Unassembled WGS sequence"/>
</dbReference>
<feature type="transmembrane region" description="Helical" evidence="9">
    <location>
        <begin position="1047"/>
        <end position="1065"/>
    </location>
</feature>
<gene>
    <name evidence="12" type="ORF">FN846DRAFT_899979</name>
</gene>
<evidence type="ECO:0000256" key="8">
    <source>
        <dbReference type="SAM" id="MobiDB-lite"/>
    </source>
</evidence>
<evidence type="ECO:0000313" key="13">
    <source>
        <dbReference type="Proteomes" id="UP000326924"/>
    </source>
</evidence>
<keyword evidence="5 9" id="KW-1133">Transmembrane helix</keyword>
<evidence type="ECO:0000256" key="4">
    <source>
        <dbReference type="ARBA" id="ARBA00022692"/>
    </source>
</evidence>
<dbReference type="InterPro" id="IPR004713">
    <property type="entry name" value="CaH_exchang"/>
</dbReference>
<comment type="similarity">
    <text evidence="2">Belongs to the Ca(2+):cation antiporter (CaCA) (TC 2.A.19) family.</text>
</comment>
<dbReference type="Pfam" id="PF03733">
    <property type="entry name" value="YccF"/>
    <property type="match status" value="1"/>
</dbReference>
<feature type="compositionally biased region" description="Low complexity" evidence="8">
    <location>
        <begin position="12"/>
        <end position="23"/>
    </location>
</feature>
<evidence type="ECO:0000259" key="11">
    <source>
        <dbReference type="Pfam" id="PF03733"/>
    </source>
</evidence>
<name>A0A5J5EQ19_9PEZI</name>
<dbReference type="Gene3D" id="1.20.1420.30">
    <property type="entry name" value="NCX, central ion-binding region"/>
    <property type="match status" value="2"/>
</dbReference>
<feature type="transmembrane region" description="Helical" evidence="9">
    <location>
        <begin position="945"/>
        <end position="966"/>
    </location>
</feature>
<evidence type="ECO:0000313" key="12">
    <source>
        <dbReference type="EMBL" id="KAA8899032.1"/>
    </source>
</evidence>
<feature type="compositionally biased region" description="Basic residues" evidence="8">
    <location>
        <begin position="130"/>
        <end position="141"/>
    </location>
</feature>
<organism evidence="12 13">
    <name type="scientific">Sphaerosporella brunnea</name>
    <dbReference type="NCBI Taxonomy" id="1250544"/>
    <lineage>
        <taxon>Eukaryota</taxon>
        <taxon>Fungi</taxon>
        <taxon>Dikarya</taxon>
        <taxon>Ascomycota</taxon>
        <taxon>Pezizomycotina</taxon>
        <taxon>Pezizomycetes</taxon>
        <taxon>Pezizales</taxon>
        <taxon>Pyronemataceae</taxon>
        <taxon>Sphaerosporella</taxon>
    </lineage>
</organism>
<keyword evidence="4 9" id="KW-0812">Transmembrane</keyword>
<dbReference type="InParanoid" id="A0A5J5EQ19"/>
<feature type="transmembrane region" description="Helical" evidence="9">
    <location>
        <begin position="489"/>
        <end position="509"/>
    </location>
</feature>
<dbReference type="InterPro" id="IPR005185">
    <property type="entry name" value="YccF"/>
</dbReference>
<dbReference type="Pfam" id="PF01699">
    <property type="entry name" value="Na_Ca_ex"/>
    <property type="match status" value="2"/>
</dbReference>
<evidence type="ECO:0000256" key="5">
    <source>
        <dbReference type="ARBA" id="ARBA00022989"/>
    </source>
</evidence>
<feature type="compositionally biased region" description="Acidic residues" evidence="8">
    <location>
        <begin position="102"/>
        <end position="111"/>
    </location>
</feature>
<evidence type="ECO:0000256" key="7">
    <source>
        <dbReference type="ARBA" id="ARBA00023136"/>
    </source>
</evidence>
<feature type="transmembrane region" description="Helical" evidence="9">
    <location>
        <begin position="909"/>
        <end position="933"/>
    </location>
</feature>
<protein>
    <submittedName>
        <fullName evidence="12">Sodium/calcium exchanger protein-domain-containing protein</fullName>
    </submittedName>
</protein>
<evidence type="ECO:0000256" key="1">
    <source>
        <dbReference type="ARBA" id="ARBA00004127"/>
    </source>
</evidence>
<comment type="caution">
    <text evidence="12">The sequence shown here is derived from an EMBL/GenBank/DDBJ whole genome shotgun (WGS) entry which is preliminary data.</text>
</comment>
<feature type="compositionally biased region" description="Low complexity" evidence="8">
    <location>
        <begin position="57"/>
        <end position="67"/>
    </location>
</feature>
<keyword evidence="13" id="KW-1185">Reference proteome</keyword>
<evidence type="ECO:0000256" key="9">
    <source>
        <dbReference type="SAM" id="Phobius"/>
    </source>
</evidence>
<feature type="transmembrane region" description="Helical" evidence="9">
    <location>
        <begin position="978"/>
        <end position="998"/>
    </location>
</feature>
<dbReference type="GO" id="GO:0006874">
    <property type="term" value="P:intracellular calcium ion homeostasis"/>
    <property type="evidence" value="ECO:0007669"/>
    <property type="project" value="TreeGrafter"/>
</dbReference>
<feature type="transmembrane region" description="Helical" evidence="9">
    <location>
        <begin position="403"/>
        <end position="427"/>
    </location>
</feature>
<evidence type="ECO:0000256" key="2">
    <source>
        <dbReference type="ARBA" id="ARBA00008170"/>
    </source>
</evidence>
<keyword evidence="7 9" id="KW-0472">Membrane</keyword>
<proteinExistence type="inferred from homology"/>
<reference evidence="12 13" key="1">
    <citation type="submission" date="2019-09" db="EMBL/GenBank/DDBJ databases">
        <title>Draft genome of the ectomycorrhizal ascomycete Sphaerosporella brunnea.</title>
        <authorList>
            <consortium name="DOE Joint Genome Institute"/>
            <person name="Benucci G.M."/>
            <person name="Marozzi G."/>
            <person name="Antonielli L."/>
            <person name="Sanchez S."/>
            <person name="Marco P."/>
            <person name="Wang X."/>
            <person name="Falini L.B."/>
            <person name="Barry K."/>
            <person name="Haridas S."/>
            <person name="Lipzen A."/>
            <person name="Labutti K."/>
            <person name="Grigoriev I.V."/>
            <person name="Murat C."/>
            <person name="Martin F."/>
            <person name="Albertini E."/>
            <person name="Donnini D."/>
            <person name="Bonito G."/>
        </authorList>
    </citation>
    <scope>NUCLEOTIDE SEQUENCE [LARGE SCALE GENOMIC DNA]</scope>
    <source>
        <strain evidence="12 13">Sb_GMNB300</strain>
    </source>
</reference>
<feature type="domain" description="Inner membrane component" evidence="11">
    <location>
        <begin position="251"/>
        <end position="303"/>
    </location>
</feature>
<keyword evidence="6" id="KW-0406">Ion transport</keyword>
<keyword evidence="3" id="KW-0813">Transport</keyword>
<evidence type="ECO:0000259" key="10">
    <source>
        <dbReference type="Pfam" id="PF01699"/>
    </source>
</evidence>
<feature type="transmembrane region" description="Helical" evidence="9">
    <location>
        <begin position="688"/>
        <end position="708"/>
    </location>
</feature>
<dbReference type="InterPro" id="IPR044880">
    <property type="entry name" value="NCX_ion-bd_dom_sf"/>
</dbReference>
<feature type="compositionally biased region" description="Polar residues" evidence="8">
    <location>
        <begin position="38"/>
        <end position="47"/>
    </location>
</feature>